<keyword evidence="4" id="KW-1185">Reference proteome</keyword>
<dbReference type="Gene3D" id="3.40.50.300">
    <property type="entry name" value="P-loop containing nucleotide triphosphate hydrolases"/>
    <property type="match status" value="1"/>
</dbReference>
<dbReference type="Proteomes" id="UP001596306">
    <property type="component" value="Unassembled WGS sequence"/>
</dbReference>
<dbReference type="PANTHER" id="PTHR43384">
    <property type="entry name" value="SEPTUM SITE-DETERMINING PROTEIN MIND HOMOLOG, CHLOROPLASTIC-RELATED"/>
    <property type="match status" value="1"/>
</dbReference>
<dbReference type="SUPFAM" id="SSF52540">
    <property type="entry name" value="P-loop containing nucleoside triphosphate hydrolases"/>
    <property type="match status" value="1"/>
</dbReference>
<dbReference type="EMBL" id="JBHSTP010000001">
    <property type="protein sequence ID" value="MFC6355863.1"/>
    <property type="molecule type" value="Genomic_DNA"/>
</dbReference>
<dbReference type="PANTHER" id="PTHR43384:SF14">
    <property type="entry name" value="ESX-1 SECRETION-ASSOCIATED PROTEIN ESPI"/>
    <property type="match status" value="1"/>
</dbReference>
<proteinExistence type="predicted"/>
<evidence type="ECO:0000313" key="4">
    <source>
        <dbReference type="Proteomes" id="UP001596306"/>
    </source>
</evidence>
<reference evidence="4" key="1">
    <citation type="journal article" date="2019" name="Int. J. Syst. Evol. Microbiol.">
        <title>The Global Catalogue of Microorganisms (GCM) 10K type strain sequencing project: providing services to taxonomists for standard genome sequencing and annotation.</title>
        <authorList>
            <consortium name="The Broad Institute Genomics Platform"/>
            <consortium name="The Broad Institute Genome Sequencing Center for Infectious Disease"/>
            <person name="Wu L."/>
            <person name="Ma J."/>
        </authorList>
    </citation>
    <scope>NUCLEOTIDE SEQUENCE [LARGE SCALE GENOMIC DNA]</scope>
    <source>
        <strain evidence="4">CCUG 43304</strain>
    </source>
</reference>
<evidence type="ECO:0000256" key="1">
    <source>
        <dbReference type="SAM" id="MobiDB-lite"/>
    </source>
</evidence>
<feature type="region of interest" description="Disordered" evidence="1">
    <location>
        <begin position="1"/>
        <end position="39"/>
    </location>
</feature>
<organism evidence="3 4">
    <name type="scientific">Luethyella okanaganae</name>
    <dbReference type="NCBI Taxonomy" id="69372"/>
    <lineage>
        <taxon>Bacteria</taxon>
        <taxon>Bacillati</taxon>
        <taxon>Actinomycetota</taxon>
        <taxon>Actinomycetes</taxon>
        <taxon>Micrococcales</taxon>
        <taxon>Microbacteriaceae</taxon>
        <taxon>Luethyella</taxon>
    </lineage>
</organism>
<dbReference type="InterPro" id="IPR002586">
    <property type="entry name" value="CobQ/CobB/MinD/ParA_Nub-bd_dom"/>
</dbReference>
<feature type="compositionally biased region" description="Basic and acidic residues" evidence="1">
    <location>
        <begin position="1"/>
        <end position="10"/>
    </location>
</feature>
<evidence type="ECO:0000313" key="3">
    <source>
        <dbReference type="EMBL" id="MFC6355863.1"/>
    </source>
</evidence>
<sequence length="469" mass="50667">MTVPDTHDDDGSQLLARDPGAADEYHGELPPRTNGSLASTLPESLSIQVDLPPAPRREIPADEIAVAIDDIAVNPGLVETAEPSTTSIEVITPSVRRTSEHSPLTVASGSPYDALLGADAAAQQSRRERLRSENLEVAHAPVFEEHTDRLLRSNAPEAAAMLTADRLLEVNRKTRPAPHGGWSRFVYTVTFHGVNLGDSAKVRAEKEMDARIQKQFQGGTRFVPVLTRKGGVGKTTVTALLGMALADAREDRIIAVDANPDRGTLSERVNKQTRATVRDVVTKAHSIGGFTDFSALVSRDETRLDILASDTDPMLSEAFDEDDYNVVADLAARFYSIVLTDCGTGIVHSVMRATLQRADSIVIVSGGSVDEARLASETLTWLEANGYGDLVRNAVVALNTATQGTNLVKLEEIESHFQSRVREIVRIPYDPQLAAGSVVHYKDLKPLTRHSARILAALVVEGLPAERGV</sequence>
<gene>
    <name evidence="3" type="ORF">ACFQB0_07060</name>
</gene>
<name>A0ABW1VDK3_9MICO</name>
<dbReference type="Pfam" id="PF01656">
    <property type="entry name" value="CbiA"/>
    <property type="match status" value="1"/>
</dbReference>
<protein>
    <submittedName>
        <fullName evidence="3">AAA family ATPase</fullName>
    </submittedName>
</protein>
<evidence type="ECO:0000259" key="2">
    <source>
        <dbReference type="Pfam" id="PF01656"/>
    </source>
</evidence>
<comment type="caution">
    <text evidence="3">The sequence shown here is derived from an EMBL/GenBank/DDBJ whole genome shotgun (WGS) entry which is preliminary data.</text>
</comment>
<accession>A0ABW1VDK3</accession>
<dbReference type="InterPro" id="IPR027417">
    <property type="entry name" value="P-loop_NTPase"/>
</dbReference>
<dbReference type="InterPro" id="IPR050625">
    <property type="entry name" value="ParA/MinD_ATPase"/>
</dbReference>
<feature type="domain" description="CobQ/CobB/MinD/ParA nucleotide binding" evidence="2">
    <location>
        <begin position="227"/>
        <end position="368"/>
    </location>
</feature>
<dbReference type="RefSeq" id="WP_386729274.1">
    <property type="nucleotide sequence ID" value="NZ_JBHSTP010000001.1"/>
</dbReference>